<reference evidence="2 3" key="1">
    <citation type="journal article" date="2007" name="Genome Res.">
        <title>Genome characteristics of facultatively symbiotic Frankia sp. strains reflect host range and host plant biogeography.</title>
        <authorList>
            <person name="Normand P."/>
            <person name="Lapierre P."/>
            <person name="Tisa L.S."/>
            <person name="Gogarten J.P."/>
            <person name="Alloisio N."/>
            <person name="Bagnarol E."/>
            <person name="Bassi C.A."/>
            <person name="Berry A.M."/>
            <person name="Bickhart D.M."/>
            <person name="Choisne N."/>
            <person name="Couloux A."/>
            <person name="Cournoyer B."/>
            <person name="Cruveiller S."/>
            <person name="Daubin V."/>
            <person name="Demange N."/>
            <person name="Francino M.P."/>
            <person name="Goltsman E."/>
            <person name="Huang Y."/>
            <person name="Kopp O.R."/>
            <person name="Labarre L."/>
            <person name="Lapidus A."/>
            <person name="Lavire C."/>
            <person name="Marechal J."/>
            <person name="Martinez M."/>
            <person name="Mastronunzio J.E."/>
            <person name="Mullin B.C."/>
            <person name="Niemann J."/>
            <person name="Pujic P."/>
            <person name="Rawnsley T."/>
            <person name="Rouy Z."/>
            <person name="Schenowitz C."/>
            <person name="Sellstedt A."/>
            <person name="Tavares F."/>
            <person name="Tomkins J.P."/>
            <person name="Vallenet D."/>
            <person name="Valverde C."/>
            <person name="Wall L.G."/>
            <person name="Wang Y."/>
            <person name="Medigue C."/>
            <person name="Benson D.R."/>
        </authorList>
    </citation>
    <scope>NUCLEOTIDE SEQUENCE [LARGE SCALE GENOMIC DNA]</scope>
    <source>
        <strain evidence="3">DSM 45818 / CECT 9043 / CcI3</strain>
    </source>
</reference>
<sequence>MRMRRTVGLLASAGAAGALTLASALPASADLNSSNVLIGGVARCPASAAAGVAVRTTAGEFDSSGVGAGGFYSLSLQQVPVAGTSATFSVQCSDSSDNYSRTFPLQRPFSGKSVTINLFS</sequence>
<proteinExistence type="predicted"/>
<keyword evidence="3" id="KW-1185">Reference proteome</keyword>
<protein>
    <submittedName>
        <fullName evidence="2">Uncharacterized protein</fullName>
    </submittedName>
</protein>
<feature type="signal peptide" evidence="1">
    <location>
        <begin position="1"/>
        <end position="29"/>
    </location>
</feature>
<dbReference type="InterPro" id="IPR006311">
    <property type="entry name" value="TAT_signal"/>
</dbReference>
<accession>A0A1X1Q0P9</accession>
<dbReference type="OrthoDB" id="9841443at2"/>
<evidence type="ECO:0000256" key="1">
    <source>
        <dbReference type="SAM" id="SignalP"/>
    </source>
</evidence>
<dbReference type="HOGENOM" id="CLU_2046241_0_0_11"/>
<accession>Q2JDP0</accession>
<dbReference type="RefSeq" id="WP_011435668.1">
    <property type="nucleotide sequence ID" value="NZ_JENI01000006.1"/>
</dbReference>
<keyword evidence="1" id="KW-0732">Signal</keyword>
<name>Q2JDP0_FRACC</name>
<organism evidence="2 3">
    <name type="scientific">Frankia casuarinae (strain DSM 45818 / CECT 9043 / HFP020203 / CcI3)</name>
    <dbReference type="NCBI Taxonomy" id="106370"/>
    <lineage>
        <taxon>Bacteria</taxon>
        <taxon>Bacillati</taxon>
        <taxon>Actinomycetota</taxon>
        <taxon>Actinomycetes</taxon>
        <taxon>Frankiales</taxon>
        <taxon>Frankiaceae</taxon>
        <taxon>Frankia</taxon>
    </lineage>
</organism>
<dbReference type="AlphaFoldDB" id="Q2JDP0"/>
<feature type="chain" id="PRO_5004210889" evidence="1">
    <location>
        <begin position="30"/>
        <end position="120"/>
    </location>
</feature>
<evidence type="ECO:0000313" key="2">
    <source>
        <dbReference type="EMBL" id="ABD10602.1"/>
    </source>
</evidence>
<dbReference type="EMBL" id="CP000249">
    <property type="protein sequence ID" value="ABD10602.1"/>
    <property type="molecule type" value="Genomic_DNA"/>
</dbReference>
<evidence type="ECO:0000313" key="3">
    <source>
        <dbReference type="Proteomes" id="UP000001937"/>
    </source>
</evidence>
<dbReference type="Proteomes" id="UP000001937">
    <property type="component" value="Chromosome"/>
</dbReference>
<dbReference type="KEGG" id="fra:Francci3_1224"/>
<gene>
    <name evidence="2" type="ordered locus">Francci3_1224</name>
</gene>
<dbReference type="PROSITE" id="PS51318">
    <property type="entry name" value="TAT"/>
    <property type="match status" value="1"/>
</dbReference>